<dbReference type="GO" id="GO:0017056">
    <property type="term" value="F:structural constituent of nuclear pore"/>
    <property type="evidence" value="ECO:0007669"/>
    <property type="project" value="TreeGrafter"/>
</dbReference>
<feature type="compositionally biased region" description="Basic and acidic residues" evidence="5">
    <location>
        <begin position="367"/>
        <end position="380"/>
    </location>
</feature>
<dbReference type="EMBL" id="KZ988851">
    <property type="protein sequence ID" value="RKP11508.1"/>
    <property type="molecule type" value="Genomic_DNA"/>
</dbReference>
<dbReference type="InterPro" id="IPR057974">
    <property type="entry name" value="NUA/TPR/MLP1-2-like_dom"/>
</dbReference>
<evidence type="ECO:0000313" key="7">
    <source>
        <dbReference type="EMBL" id="RKP11508.1"/>
    </source>
</evidence>
<dbReference type="Pfam" id="PF25785">
    <property type="entry name" value="TPR"/>
    <property type="match status" value="1"/>
</dbReference>
<sequence>MAGDGESAKGHTDLIRDLQKEIEIKERARQEAMEVLDAEKHECGRLRDLSSSLEARLRDTAREGGEARSKILSLETEGHERKMRLVELEREVKMTQTAKERLEGDVDRLIEETSNLRREKATLSSKVEQAEKAQKDGVSAAEERATLLQRQLDDLRSEVERAGENRLAQESTWIEREEAFKAELSQQQRLCDMYERAMNEARARVDSLIEDQGKTEERTMAWRTEMEETLKKKEQVLDELEKMVKARDEIIHSLQQQAASLTPDHEGNADPEGQLSHVARLASERQTQGKTFTQVYREFTEVRETLRRVEQEKSVLQGKFTQFYSDVLARAPSIEEDRRELLSLREAETSQAQQLEEARRRQGQADARAKEADRMRREQEQQVTLLKAETKTQALQIHALLQAQHEKHPFTTPIPALLKESTSETRGAIEIDEVVYNTLTPFDSIGSLIEQNRRLLAAVREMGQDVRNQERRVRSEIMEKNEDMMQKANQAIRSLQEEINRKEVTAQSYLRERDMLRKMLHGRPAPGDTTARSMEGDTSGSGTAESMQLLQELQANFDRYRQEAGVDLRTTRSQLREAEQELSQLRVQLGQIQAKYSLEQERLASQLRLHEEAKQEVEALRKSVATHQELLGKMELTGSRAAQEAEEARAKTSRMEAQMVHLQAEREVRAQAEERSREERRAWTEERMTLTGRVEELRAALATAEERASGKEAESARATELIRATEAARVAEVSKAREAVETAEATRARIEREGTERAEALVREIRDARESLAKAETSLTYERGRVSDLEGRLL</sequence>
<feature type="coiled-coil region" evidence="4">
    <location>
        <begin position="8"/>
        <end position="42"/>
    </location>
</feature>
<comment type="subcellular location">
    <subcellularLocation>
        <location evidence="1">Nucleus</location>
    </subcellularLocation>
</comment>
<proteinExistence type="predicted"/>
<dbReference type="GO" id="GO:0006406">
    <property type="term" value="P:mRNA export from nucleus"/>
    <property type="evidence" value="ECO:0007669"/>
    <property type="project" value="TreeGrafter"/>
</dbReference>
<evidence type="ECO:0000256" key="3">
    <source>
        <dbReference type="ARBA" id="ARBA00023242"/>
    </source>
</evidence>
<organism evidence="7 8">
    <name type="scientific">Piptocephalis cylindrospora</name>
    <dbReference type="NCBI Taxonomy" id="1907219"/>
    <lineage>
        <taxon>Eukaryota</taxon>
        <taxon>Fungi</taxon>
        <taxon>Fungi incertae sedis</taxon>
        <taxon>Zoopagomycota</taxon>
        <taxon>Zoopagomycotina</taxon>
        <taxon>Zoopagomycetes</taxon>
        <taxon>Zoopagales</taxon>
        <taxon>Piptocephalidaceae</taxon>
        <taxon>Piptocephalis</taxon>
    </lineage>
</organism>
<reference evidence="8" key="1">
    <citation type="journal article" date="2018" name="Nat. Microbiol.">
        <title>Leveraging single-cell genomics to expand the fungal tree of life.</title>
        <authorList>
            <person name="Ahrendt S.R."/>
            <person name="Quandt C.A."/>
            <person name="Ciobanu D."/>
            <person name="Clum A."/>
            <person name="Salamov A."/>
            <person name="Andreopoulos B."/>
            <person name="Cheng J.F."/>
            <person name="Woyke T."/>
            <person name="Pelin A."/>
            <person name="Henrissat B."/>
            <person name="Reynolds N.K."/>
            <person name="Benny G.L."/>
            <person name="Smith M.E."/>
            <person name="James T.Y."/>
            <person name="Grigoriev I.V."/>
        </authorList>
    </citation>
    <scope>NUCLEOTIDE SEQUENCE [LARGE SCALE GENOMIC DNA]</scope>
</reference>
<feature type="region of interest" description="Disordered" evidence="5">
    <location>
        <begin position="348"/>
        <end position="381"/>
    </location>
</feature>
<keyword evidence="3" id="KW-0539">Nucleus</keyword>
<dbReference type="Proteomes" id="UP000267251">
    <property type="component" value="Unassembled WGS sequence"/>
</dbReference>
<evidence type="ECO:0000256" key="5">
    <source>
        <dbReference type="SAM" id="MobiDB-lite"/>
    </source>
</evidence>
<evidence type="ECO:0000313" key="8">
    <source>
        <dbReference type="Proteomes" id="UP000267251"/>
    </source>
</evidence>
<feature type="region of interest" description="Disordered" evidence="5">
    <location>
        <begin position="521"/>
        <end position="542"/>
    </location>
</feature>
<keyword evidence="2 4" id="KW-0175">Coiled coil</keyword>
<dbReference type="AlphaFoldDB" id="A0A4P9XYI4"/>
<accession>A0A4P9XYI4</accession>
<feature type="non-terminal residue" evidence="7">
    <location>
        <position position="794"/>
    </location>
</feature>
<dbReference type="OrthoDB" id="343070at2759"/>
<feature type="coiled-coil region" evidence="4">
    <location>
        <begin position="478"/>
        <end position="512"/>
    </location>
</feature>
<protein>
    <recommendedName>
        <fullName evidence="6">NUA/TPR/MLP1-2-like domain-containing protein</fullName>
    </recommendedName>
</protein>
<dbReference type="PANTHER" id="PTHR18898">
    <property type="entry name" value="NUCLEOPROTEIN TPR-RELATED"/>
    <property type="match status" value="1"/>
</dbReference>
<feature type="domain" description="NUA/TPR/MLP1-2-like" evidence="6">
    <location>
        <begin position="369"/>
        <end position="470"/>
    </location>
</feature>
<gene>
    <name evidence="7" type="ORF">BJ684DRAFT_21916</name>
</gene>
<evidence type="ECO:0000256" key="4">
    <source>
        <dbReference type="SAM" id="Coils"/>
    </source>
</evidence>
<keyword evidence="8" id="KW-1185">Reference proteome</keyword>
<feature type="compositionally biased region" description="Polar residues" evidence="5">
    <location>
        <begin position="530"/>
        <end position="542"/>
    </location>
</feature>
<name>A0A4P9XYI4_9FUNG</name>
<evidence type="ECO:0000256" key="2">
    <source>
        <dbReference type="ARBA" id="ARBA00023054"/>
    </source>
</evidence>
<evidence type="ECO:0000256" key="1">
    <source>
        <dbReference type="ARBA" id="ARBA00004123"/>
    </source>
</evidence>
<feature type="coiled-coil region" evidence="4">
    <location>
        <begin position="543"/>
        <end position="778"/>
    </location>
</feature>
<feature type="compositionally biased region" description="Basic and acidic residues" evidence="5">
    <location>
        <begin position="128"/>
        <end position="140"/>
    </location>
</feature>
<dbReference type="PANTHER" id="PTHR18898:SF2">
    <property type="entry name" value="NUCLEOPROTEIN TPR"/>
    <property type="match status" value="1"/>
</dbReference>
<evidence type="ECO:0000259" key="6">
    <source>
        <dbReference type="Pfam" id="PF25785"/>
    </source>
</evidence>
<feature type="region of interest" description="Disordered" evidence="5">
    <location>
        <begin position="118"/>
        <end position="140"/>
    </location>
</feature>
<dbReference type="GO" id="GO:0005643">
    <property type="term" value="C:nuclear pore"/>
    <property type="evidence" value="ECO:0007669"/>
    <property type="project" value="TreeGrafter"/>
</dbReference>